<organism evidence="3 4">
    <name type="scientific">Chryseobacterium gotjawalense</name>
    <dbReference type="NCBI Taxonomy" id="3042315"/>
    <lineage>
        <taxon>Bacteria</taxon>
        <taxon>Pseudomonadati</taxon>
        <taxon>Bacteroidota</taxon>
        <taxon>Flavobacteriia</taxon>
        <taxon>Flavobacteriales</taxon>
        <taxon>Weeksellaceae</taxon>
        <taxon>Chryseobacterium group</taxon>
        <taxon>Chryseobacterium</taxon>
    </lineage>
</organism>
<evidence type="ECO:0000259" key="2">
    <source>
        <dbReference type="Pfam" id="PF13568"/>
    </source>
</evidence>
<sequence>MHKNSLKTQFINIDSNDMKKINILIAVFLLIMVNGQTFKYGVTGNFHKGSIVGVHDVSKGAYGGGLGFFGQWSLVENDVFDSAWLFITPQIEYHMGGEIAKAEEDKFGVQKFHHDYVAMQVYMKWFFHQGNMKRDVFLFAGPRIEYLVRQERKVDPAYDLAYFKYNKDDEVKKFGYGVSFGVGLKVSQQFEAFLRYDRGFSKVYPNNDNRNTYNRMLGVGLNYYWKENWW</sequence>
<keyword evidence="1" id="KW-0812">Transmembrane</keyword>
<accession>A0ABY8RBS6</accession>
<evidence type="ECO:0000313" key="4">
    <source>
        <dbReference type="Proteomes" id="UP001241656"/>
    </source>
</evidence>
<dbReference type="Proteomes" id="UP001241656">
    <property type="component" value="Chromosome"/>
</dbReference>
<feature type="domain" description="Outer membrane protein beta-barrel" evidence="2">
    <location>
        <begin position="36"/>
        <end position="203"/>
    </location>
</feature>
<evidence type="ECO:0000313" key="3">
    <source>
        <dbReference type="EMBL" id="WHF51415.1"/>
    </source>
</evidence>
<proteinExistence type="predicted"/>
<keyword evidence="4" id="KW-1185">Reference proteome</keyword>
<dbReference type="RefSeq" id="WP_282904758.1">
    <property type="nucleotide sequence ID" value="NZ_CP124855.1"/>
</dbReference>
<name>A0ABY8RBS6_9FLAO</name>
<dbReference type="InterPro" id="IPR025665">
    <property type="entry name" value="Beta-barrel_OMP_2"/>
</dbReference>
<dbReference type="Pfam" id="PF13568">
    <property type="entry name" value="OMP_b-brl_2"/>
    <property type="match status" value="1"/>
</dbReference>
<keyword evidence="1" id="KW-0472">Membrane</keyword>
<gene>
    <name evidence="3" type="ORF">QGN23_13465</name>
</gene>
<keyword evidence="1" id="KW-1133">Transmembrane helix</keyword>
<feature type="transmembrane region" description="Helical" evidence="1">
    <location>
        <begin position="21"/>
        <end position="38"/>
    </location>
</feature>
<evidence type="ECO:0000256" key="1">
    <source>
        <dbReference type="SAM" id="Phobius"/>
    </source>
</evidence>
<reference evidence="3 4" key="1">
    <citation type="submission" date="2023-05" db="EMBL/GenBank/DDBJ databases">
        <title>Genomic insight into Chryseobacterium sp. wdc7 isolated forest soil (Gotjawal).</title>
        <authorList>
            <person name="Park S.-J."/>
        </authorList>
    </citation>
    <scope>NUCLEOTIDE SEQUENCE [LARGE SCALE GENOMIC DNA]</scope>
    <source>
        <strain evidence="4">wdc7</strain>
    </source>
</reference>
<dbReference type="EMBL" id="CP124855">
    <property type="protein sequence ID" value="WHF51415.1"/>
    <property type="molecule type" value="Genomic_DNA"/>
</dbReference>
<protein>
    <submittedName>
        <fullName evidence="3">Outer membrane beta-barrel protein</fullName>
    </submittedName>
</protein>